<organism evidence="2 3">
    <name type="scientific">Companilactobacillus tucceti DSM 20183</name>
    <dbReference type="NCBI Taxonomy" id="1423811"/>
    <lineage>
        <taxon>Bacteria</taxon>
        <taxon>Bacillati</taxon>
        <taxon>Bacillota</taxon>
        <taxon>Bacilli</taxon>
        <taxon>Lactobacillales</taxon>
        <taxon>Lactobacillaceae</taxon>
        <taxon>Companilactobacillus</taxon>
    </lineage>
</organism>
<evidence type="ECO:0000313" key="3">
    <source>
        <dbReference type="Proteomes" id="UP000050929"/>
    </source>
</evidence>
<dbReference type="Proteomes" id="UP000050929">
    <property type="component" value="Unassembled WGS sequence"/>
</dbReference>
<evidence type="ECO:0008006" key="4">
    <source>
        <dbReference type="Google" id="ProtNLM"/>
    </source>
</evidence>
<dbReference type="EMBL" id="AZDG01000030">
    <property type="protein sequence ID" value="KRK63554.1"/>
    <property type="molecule type" value="Genomic_DNA"/>
</dbReference>
<keyword evidence="3" id="KW-1185">Reference proteome</keyword>
<protein>
    <recommendedName>
        <fullName evidence="4">Membrane protein 6-pyruvoyl-tetrahydropterin synthase-related domain-containing protein</fullName>
    </recommendedName>
</protein>
<feature type="transmembrane region" description="Helical" evidence="1">
    <location>
        <begin position="339"/>
        <end position="362"/>
    </location>
</feature>
<feature type="transmembrane region" description="Helical" evidence="1">
    <location>
        <begin position="12"/>
        <end position="30"/>
    </location>
</feature>
<feature type="transmembrane region" description="Helical" evidence="1">
    <location>
        <begin position="525"/>
        <end position="542"/>
    </location>
</feature>
<proteinExistence type="predicted"/>
<feature type="transmembrane region" description="Helical" evidence="1">
    <location>
        <begin position="101"/>
        <end position="122"/>
    </location>
</feature>
<keyword evidence="1" id="KW-1133">Transmembrane helix</keyword>
<feature type="transmembrane region" description="Helical" evidence="1">
    <location>
        <begin position="156"/>
        <end position="173"/>
    </location>
</feature>
<keyword evidence="1" id="KW-0812">Transmembrane</keyword>
<dbReference type="AlphaFoldDB" id="A0A0R1J7E5"/>
<evidence type="ECO:0000256" key="1">
    <source>
        <dbReference type="SAM" id="Phobius"/>
    </source>
</evidence>
<name>A0A0R1J7E5_9LACO</name>
<feature type="transmembrane region" description="Helical" evidence="1">
    <location>
        <begin position="290"/>
        <end position="309"/>
    </location>
</feature>
<keyword evidence="1" id="KW-0472">Membrane</keyword>
<dbReference type="STRING" id="1423811.FC72_GL001461"/>
<feature type="transmembrane region" description="Helical" evidence="1">
    <location>
        <begin position="374"/>
        <end position="391"/>
    </location>
</feature>
<sequence>MRIIMNRLIKKNYFILLLFVIISILLVSLIDWHVGYIFATGDYHYHLDRIETLASSIKHLDFWPKVDGHFIGGYGYASSLFYPDVFLYLPALLRVVGISPVITYMFTLVLINFITLWVGYYAGKRMSFSSQRALIFALIYTLNPYRLQTLYSRQDLGELLGMIFFPLVLSELMNFKNGYFRQWYILSFAMIGIGLSHTISLFMIILFSAMYVLLNIKYFLSKKKIVALMKAAMLTIFATAMIYLPILEQMHGQKYALTTNPLIQITGQIFSIQDLFKNSLLNSVFHGDTVNIGIVILISLIVYSIYNFTKRQNIDLTVIALFLFFACTNLFPWKLLSHSIFAVIQFPWRFFSIISLIVAYLLVNDDLHLFDRKYFTFIFLTVIALFTINLSQQTITASKNRLDPYSDFNKIDSYYIGAGHEYLPSQVNYSEIRQHKDRTLTYDKSNISIQNPTINRQYISFNFDSHKGFTKVQLPLIYYKGYQSEVYGDGISTVPKISPLGLTEISLSGSGTVKIQYDHTLIQKISLFISSVTFLLVLFKFIEKRRRYNIPVTDEIPVFAVSTENDYVFVYRIVENMNNNLN</sequence>
<reference evidence="2 3" key="1">
    <citation type="journal article" date="2015" name="Genome Announc.">
        <title>Expanding the biotechnology potential of lactobacilli through comparative genomics of 213 strains and associated genera.</title>
        <authorList>
            <person name="Sun Z."/>
            <person name="Harris H.M."/>
            <person name="McCann A."/>
            <person name="Guo C."/>
            <person name="Argimon S."/>
            <person name="Zhang W."/>
            <person name="Yang X."/>
            <person name="Jeffery I.B."/>
            <person name="Cooney J.C."/>
            <person name="Kagawa T.F."/>
            <person name="Liu W."/>
            <person name="Song Y."/>
            <person name="Salvetti E."/>
            <person name="Wrobel A."/>
            <person name="Rasinkangas P."/>
            <person name="Parkhill J."/>
            <person name="Rea M.C."/>
            <person name="O'Sullivan O."/>
            <person name="Ritari J."/>
            <person name="Douillard F.P."/>
            <person name="Paul Ross R."/>
            <person name="Yang R."/>
            <person name="Briner A.E."/>
            <person name="Felis G.E."/>
            <person name="de Vos W.M."/>
            <person name="Barrangou R."/>
            <person name="Klaenhammer T.R."/>
            <person name="Caufield P.W."/>
            <person name="Cui Y."/>
            <person name="Zhang H."/>
            <person name="O'Toole P.W."/>
        </authorList>
    </citation>
    <scope>NUCLEOTIDE SEQUENCE [LARGE SCALE GENOMIC DNA]</scope>
    <source>
        <strain evidence="2 3">DSM 20183</strain>
    </source>
</reference>
<evidence type="ECO:0000313" key="2">
    <source>
        <dbReference type="EMBL" id="KRK63554.1"/>
    </source>
</evidence>
<feature type="transmembrane region" description="Helical" evidence="1">
    <location>
        <begin position="225"/>
        <end position="246"/>
    </location>
</feature>
<feature type="transmembrane region" description="Helical" evidence="1">
    <location>
        <begin position="185"/>
        <end position="213"/>
    </location>
</feature>
<comment type="caution">
    <text evidence="2">The sequence shown here is derived from an EMBL/GenBank/DDBJ whole genome shotgun (WGS) entry which is preliminary data.</text>
</comment>
<dbReference type="PATRIC" id="fig|1423811.3.peg.1485"/>
<feature type="transmembrane region" description="Helical" evidence="1">
    <location>
        <begin position="316"/>
        <end position="333"/>
    </location>
</feature>
<accession>A0A0R1J7E5</accession>
<gene>
    <name evidence="2" type="ORF">FC72_GL001461</name>
</gene>